<reference evidence="1" key="1">
    <citation type="submission" date="2022-03" db="EMBL/GenBank/DDBJ databases">
        <authorList>
            <person name="Alioto T."/>
            <person name="Alioto T."/>
            <person name="Gomez Garrido J."/>
        </authorList>
    </citation>
    <scope>NUCLEOTIDE SEQUENCE</scope>
</reference>
<gene>
    <name evidence="1" type="ORF">PECUL_23A002240</name>
</gene>
<protein>
    <submittedName>
        <fullName evidence="1">Uncharacterized protein</fullName>
    </submittedName>
</protein>
<dbReference type="EMBL" id="OW240914">
    <property type="protein sequence ID" value="CAH2276979.1"/>
    <property type="molecule type" value="Genomic_DNA"/>
</dbReference>
<keyword evidence="2" id="KW-1185">Reference proteome</keyword>
<sequence>MDPYGAWEEWRLRGRVLPRPTFQDGGSVETDTNGPCLMQPQRGEVALLTKPHNRKASPAVSLLLTPDGESSASDNLQALYVTTEAHNKRHTAFGIPLTAPDPDISNIHGSHRWTLLPPPQHGLTQTYVSVQQMARLQ</sequence>
<evidence type="ECO:0000313" key="1">
    <source>
        <dbReference type="EMBL" id="CAH2276979.1"/>
    </source>
</evidence>
<dbReference type="AlphaFoldDB" id="A0AAD1RR68"/>
<dbReference type="Proteomes" id="UP001295444">
    <property type="component" value="Chromosome 03"/>
</dbReference>
<proteinExistence type="predicted"/>
<name>A0AAD1RR68_PELCU</name>
<organism evidence="1 2">
    <name type="scientific">Pelobates cultripes</name>
    <name type="common">Western spadefoot toad</name>
    <dbReference type="NCBI Taxonomy" id="61616"/>
    <lineage>
        <taxon>Eukaryota</taxon>
        <taxon>Metazoa</taxon>
        <taxon>Chordata</taxon>
        <taxon>Craniata</taxon>
        <taxon>Vertebrata</taxon>
        <taxon>Euteleostomi</taxon>
        <taxon>Amphibia</taxon>
        <taxon>Batrachia</taxon>
        <taxon>Anura</taxon>
        <taxon>Pelobatoidea</taxon>
        <taxon>Pelobatidae</taxon>
        <taxon>Pelobates</taxon>
    </lineage>
</organism>
<accession>A0AAD1RR68</accession>
<evidence type="ECO:0000313" key="2">
    <source>
        <dbReference type="Proteomes" id="UP001295444"/>
    </source>
</evidence>